<dbReference type="Pfam" id="PF04865">
    <property type="entry name" value="Baseplate_J"/>
    <property type="match status" value="1"/>
</dbReference>
<dbReference type="EMBL" id="LAZR01000370">
    <property type="protein sequence ID" value="KKN72090.1"/>
    <property type="molecule type" value="Genomic_DNA"/>
</dbReference>
<sequence>MDFPTFDEIFRVSRDEILTKNSNLSLDAVEREGTDVNALVAGQAAIGDEVIGQLVETEASLFLDSAEGEKLDRLVFDRYQLLRKPASSALATVEFTTVTPVPSSFSIPIGTRLSTSDGRQFLTLVASTFLIGTTGPVSVAVRSALAGLNQTVKKDQITSVVSSITGSPSDLAVNNPLASSGADNAEQDEALRDRARRFFVTARRGTIFAIETLALAVPGVRTAFAFEALSPDGRQAISNQLLITDAFTETLIDVSPTPVSYQLQTQLLAQIVFNSLVDTRAMGIFISVTLASVILQGVTLGLRFQAGVNVDLVAFRARVAIVNYTNALASGETWEVSKALDALRIVPGLVVTGGEILSPAGDVVPQALEVIRTTTGLVVASTIQPDTALQGNTNPDGV</sequence>
<protein>
    <recommendedName>
        <fullName evidence="1">Baseplate protein J-like barrel domain-containing protein</fullName>
    </recommendedName>
</protein>
<feature type="domain" description="Baseplate protein J-like barrel" evidence="1">
    <location>
        <begin position="92"/>
        <end position="179"/>
    </location>
</feature>
<proteinExistence type="predicted"/>
<evidence type="ECO:0000313" key="2">
    <source>
        <dbReference type="EMBL" id="KKN72090.1"/>
    </source>
</evidence>
<dbReference type="InterPro" id="IPR006949">
    <property type="entry name" value="Barrel_Baseplate_J-like"/>
</dbReference>
<gene>
    <name evidence="2" type="ORF">LCGC14_0414850</name>
</gene>
<comment type="caution">
    <text evidence="2">The sequence shown here is derived from an EMBL/GenBank/DDBJ whole genome shotgun (WGS) entry which is preliminary data.</text>
</comment>
<name>A0A0F9SSY1_9ZZZZ</name>
<evidence type="ECO:0000259" key="1">
    <source>
        <dbReference type="Pfam" id="PF04865"/>
    </source>
</evidence>
<reference evidence="2" key="1">
    <citation type="journal article" date="2015" name="Nature">
        <title>Complex archaea that bridge the gap between prokaryotes and eukaryotes.</title>
        <authorList>
            <person name="Spang A."/>
            <person name="Saw J.H."/>
            <person name="Jorgensen S.L."/>
            <person name="Zaremba-Niedzwiedzka K."/>
            <person name="Martijn J."/>
            <person name="Lind A.E."/>
            <person name="van Eijk R."/>
            <person name="Schleper C."/>
            <person name="Guy L."/>
            <person name="Ettema T.J."/>
        </authorList>
    </citation>
    <scope>NUCLEOTIDE SEQUENCE</scope>
</reference>
<organism evidence="2">
    <name type="scientific">marine sediment metagenome</name>
    <dbReference type="NCBI Taxonomy" id="412755"/>
    <lineage>
        <taxon>unclassified sequences</taxon>
        <taxon>metagenomes</taxon>
        <taxon>ecological metagenomes</taxon>
    </lineage>
</organism>
<dbReference type="AlphaFoldDB" id="A0A0F9SSY1"/>
<accession>A0A0F9SSY1</accession>